<dbReference type="AlphaFoldDB" id="A0A3D9S2N9"/>
<name>A0A3D9S2N9_9FLAO</name>
<organism evidence="2 3">
    <name type="scientific">Lutibacter oceani</name>
    <dbReference type="NCBI Taxonomy" id="1853311"/>
    <lineage>
        <taxon>Bacteria</taxon>
        <taxon>Pseudomonadati</taxon>
        <taxon>Bacteroidota</taxon>
        <taxon>Flavobacteriia</taxon>
        <taxon>Flavobacteriales</taxon>
        <taxon>Flavobacteriaceae</taxon>
        <taxon>Lutibacter</taxon>
    </lineage>
</organism>
<reference evidence="2 3" key="1">
    <citation type="submission" date="2018-08" db="EMBL/GenBank/DDBJ databases">
        <title>Genomic Encyclopedia of Type Strains, Phase III (KMG-III): the genomes of soil and plant-associated and newly described type strains.</title>
        <authorList>
            <person name="Whitman W."/>
        </authorList>
    </citation>
    <scope>NUCLEOTIDE SEQUENCE [LARGE SCALE GENOMIC DNA]</scope>
    <source>
        <strain evidence="2 3">325-5</strain>
    </source>
</reference>
<sequence length="206" mass="23040">MKKHLPILLLLTLTFVISCKNKNTEKKEVNAKEKGYTIEPKTTTVNWTAYKTTSKIPVKGQFTTLNIEENKAKAKTALEALNNIKFSIPVSSLFTKDTIRDEKLKKFFFGSMLNTESISGTIHIKNETSGTVDIVMNEISQALPITFVASDQMVTIEAIMDLDNWQAQAAIAALNTVCKELHTGEDGISKTWSEVKIEVATYLKYE</sequence>
<dbReference type="InterPro" id="IPR036761">
    <property type="entry name" value="TTHA0802/YceI-like_sf"/>
</dbReference>
<gene>
    <name evidence="2" type="ORF">BX611_0177</name>
</gene>
<feature type="domain" description="Lipid/polyisoprenoid-binding YceI-like" evidence="1">
    <location>
        <begin position="36"/>
        <end position="166"/>
    </location>
</feature>
<dbReference type="OrthoDB" id="5292899at2"/>
<dbReference type="EMBL" id="QTTQ01000009">
    <property type="protein sequence ID" value="REE82902.1"/>
    <property type="molecule type" value="Genomic_DNA"/>
</dbReference>
<evidence type="ECO:0000259" key="1">
    <source>
        <dbReference type="Pfam" id="PF04264"/>
    </source>
</evidence>
<dbReference type="PROSITE" id="PS51257">
    <property type="entry name" value="PROKAR_LIPOPROTEIN"/>
    <property type="match status" value="1"/>
</dbReference>
<protein>
    <submittedName>
        <fullName evidence="2">YceI-like domain-containing protein</fullName>
    </submittedName>
</protein>
<dbReference type="RefSeq" id="WP_115877605.1">
    <property type="nucleotide sequence ID" value="NZ_QTTQ01000009.1"/>
</dbReference>
<comment type="caution">
    <text evidence="2">The sequence shown here is derived from an EMBL/GenBank/DDBJ whole genome shotgun (WGS) entry which is preliminary data.</text>
</comment>
<evidence type="ECO:0000313" key="3">
    <source>
        <dbReference type="Proteomes" id="UP000256429"/>
    </source>
</evidence>
<dbReference type="SUPFAM" id="SSF101874">
    <property type="entry name" value="YceI-like"/>
    <property type="match status" value="1"/>
</dbReference>
<dbReference type="InterPro" id="IPR007372">
    <property type="entry name" value="Lipid/polyisoprenoid-bd_YceI"/>
</dbReference>
<accession>A0A3D9S2N9</accession>
<proteinExistence type="predicted"/>
<dbReference type="Gene3D" id="2.40.128.110">
    <property type="entry name" value="Lipid/polyisoprenoid-binding, YceI-like"/>
    <property type="match status" value="1"/>
</dbReference>
<keyword evidence="3" id="KW-1185">Reference proteome</keyword>
<evidence type="ECO:0000313" key="2">
    <source>
        <dbReference type="EMBL" id="REE82902.1"/>
    </source>
</evidence>
<dbReference type="Proteomes" id="UP000256429">
    <property type="component" value="Unassembled WGS sequence"/>
</dbReference>
<dbReference type="Pfam" id="PF04264">
    <property type="entry name" value="YceI"/>
    <property type="match status" value="1"/>
</dbReference>